<dbReference type="Proteomes" id="UP000634136">
    <property type="component" value="Unassembled WGS sequence"/>
</dbReference>
<reference evidence="1" key="1">
    <citation type="submission" date="2020-09" db="EMBL/GenBank/DDBJ databases">
        <title>Genome-Enabled Discovery of Anthraquinone Biosynthesis in Senna tora.</title>
        <authorList>
            <person name="Kang S.-H."/>
            <person name="Pandey R.P."/>
            <person name="Lee C.-M."/>
            <person name="Sim J.-S."/>
            <person name="Jeong J.-T."/>
            <person name="Choi B.-S."/>
            <person name="Jung M."/>
            <person name="Ginzburg D."/>
            <person name="Zhao K."/>
            <person name="Won S.Y."/>
            <person name="Oh T.-J."/>
            <person name="Yu Y."/>
            <person name="Kim N.-H."/>
            <person name="Lee O.R."/>
            <person name="Lee T.-H."/>
            <person name="Bashyal P."/>
            <person name="Kim T.-S."/>
            <person name="Lee W.-H."/>
            <person name="Kawkins C."/>
            <person name="Kim C.-K."/>
            <person name="Kim J.S."/>
            <person name="Ahn B.O."/>
            <person name="Rhee S.Y."/>
            <person name="Sohng J.K."/>
        </authorList>
    </citation>
    <scope>NUCLEOTIDE SEQUENCE</scope>
    <source>
        <tissue evidence="1">Leaf</tissue>
    </source>
</reference>
<evidence type="ECO:0000313" key="2">
    <source>
        <dbReference type="Proteomes" id="UP000634136"/>
    </source>
</evidence>
<name>A0A834X8D4_9FABA</name>
<sequence length="56" mass="5818">MKVIFDVGASIVLGGPFSAGFTACSLVLVFEDLSGFTACDGALSSLSMCLLEFCFE</sequence>
<accession>A0A834X8D4</accession>
<protein>
    <submittedName>
        <fullName evidence="1">Uncharacterized protein</fullName>
    </submittedName>
</protein>
<organism evidence="1 2">
    <name type="scientific">Senna tora</name>
    <dbReference type="NCBI Taxonomy" id="362788"/>
    <lineage>
        <taxon>Eukaryota</taxon>
        <taxon>Viridiplantae</taxon>
        <taxon>Streptophyta</taxon>
        <taxon>Embryophyta</taxon>
        <taxon>Tracheophyta</taxon>
        <taxon>Spermatophyta</taxon>
        <taxon>Magnoliopsida</taxon>
        <taxon>eudicotyledons</taxon>
        <taxon>Gunneridae</taxon>
        <taxon>Pentapetalae</taxon>
        <taxon>rosids</taxon>
        <taxon>fabids</taxon>
        <taxon>Fabales</taxon>
        <taxon>Fabaceae</taxon>
        <taxon>Caesalpinioideae</taxon>
        <taxon>Cassia clade</taxon>
        <taxon>Senna</taxon>
    </lineage>
</organism>
<dbReference type="AlphaFoldDB" id="A0A834X8D4"/>
<gene>
    <name evidence="1" type="ORF">G2W53_008447</name>
</gene>
<dbReference type="PROSITE" id="PS51257">
    <property type="entry name" value="PROKAR_LIPOPROTEIN"/>
    <property type="match status" value="1"/>
</dbReference>
<keyword evidence="2" id="KW-1185">Reference proteome</keyword>
<proteinExistence type="predicted"/>
<evidence type="ECO:0000313" key="1">
    <source>
        <dbReference type="EMBL" id="KAF7839965.1"/>
    </source>
</evidence>
<comment type="caution">
    <text evidence="1">The sequence shown here is derived from an EMBL/GenBank/DDBJ whole genome shotgun (WGS) entry which is preliminary data.</text>
</comment>
<dbReference type="EMBL" id="JAAIUW010000003">
    <property type="protein sequence ID" value="KAF7839965.1"/>
    <property type="molecule type" value="Genomic_DNA"/>
</dbReference>